<dbReference type="CTD" id="647286"/>
<dbReference type="Proteomes" id="UP000515145">
    <property type="component" value="Chromosome 22"/>
</dbReference>
<dbReference type="InParanoid" id="A0A6P7HI78"/>
<dbReference type="FunCoup" id="A0A6P7HI78">
    <property type="interactions" value="991"/>
</dbReference>
<reference evidence="2" key="2">
    <citation type="submission" date="2025-08" db="UniProtKB">
        <authorList>
            <consortium name="RefSeq"/>
        </authorList>
    </citation>
    <scope>IDENTIFICATION</scope>
</reference>
<reference evidence="1" key="1">
    <citation type="submission" date="2024-06" db="UniProtKB">
        <authorList>
            <consortium name="RefSeq"/>
        </authorList>
    </citation>
    <scope>NUCLEOTIDE SEQUENCE [LARGE SCALE GENOMIC DNA]</scope>
</reference>
<protein>
    <submittedName>
        <fullName evidence="2">Protein RD3-like</fullName>
    </submittedName>
</protein>
<sequence length="225" mass="26506">MPLFSWMKWSHERRTQTEDETPPLKSTAVVPSRMLITELLRHVEERERLARELEREHRLAHSTLGLHWFQKYPRLRTLIPSSELHQLEFLCAQIPPIHAATVLSRFREVLATNNVRPWELSSVFRQVLSDFLSQKEYEEEDELSVQATQYRPMEAWTSRYKMKQGFVTPTVPNCGTHAREEIPTVSGYVDQAMWRSSPFTDNQDWNLPYNYPVTLRVKGSYSTTL</sequence>
<dbReference type="PANTHER" id="PTHR28489">
    <property type="entry name" value="RENTINAL DEGENERATION 3-LIKE"/>
    <property type="match status" value="1"/>
</dbReference>
<gene>
    <name evidence="2" type="primary">rd3l</name>
</gene>
<evidence type="ECO:0000313" key="2">
    <source>
        <dbReference type="RefSeq" id="XP_028251596.1"/>
    </source>
</evidence>
<dbReference type="OrthoDB" id="9944259at2759"/>
<dbReference type="InterPro" id="IPR028092">
    <property type="entry name" value="RD3"/>
</dbReference>
<dbReference type="GeneID" id="114427627"/>
<dbReference type="Pfam" id="PF14473">
    <property type="entry name" value="RD3"/>
    <property type="match status" value="1"/>
</dbReference>
<evidence type="ECO:0000313" key="1">
    <source>
        <dbReference type="Proteomes" id="UP000515145"/>
    </source>
</evidence>
<proteinExistence type="predicted"/>
<dbReference type="PANTHER" id="PTHR28489:SF3">
    <property type="entry name" value="PROTEIN RD3-LIKE"/>
    <property type="match status" value="1"/>
</dbReference>
<organism evidence="1 2">
    <name type="scientific">Parambassis ranga</name>
    <name type="common">Indian glassy fish</name>
    <dbReference type="NCBI Taxonomy" id="210632"/>
    <lineage>
        <taxon>Eukaryota</taxon>
        <taxon>Metazoa</taxon>
        <taxon>Chordata</taxon>
        <taxon>Craniata</taxon>
        <taxon>Vertebrata</taxon>
        <taxon>Euteleostomi</taxon>
        <taxon>Actinopterygii</taxon>
        <taxon>Neopterygii</taxon>
        <taxon>Teleostei</taxon>
        <taxon>Neoteleostei</taxon>
        <taxon>Acanthomorphata</taxon>
        <taxon>Ovalentaria</taxon>
        <taxon>Ambassidae</taxon>
        <taxon>Parambassis</taxon>
    </lineage>
</organism>
<dbReference type="AlphaFoldDB" id="A0A6P7HI78"/>
<name>A0A6P7HI78_9TELE</name>
<accession>A0A6P7HI78</accession>
<keyword evidence="1" id="KW-1185">Reference proteome</keyword>
<dbReference type="RefSeq" id="XP_028251596.1">
    <property type="nucleotide sequence ID" value="XM_028395795.1"/>
</dbReference>